<dbReference type="EMBL" id="CM044704">
    <property type="protein sequence ID" value="KAI5668835.1"/>
    <property type="molecule type" value="Genomic_DNA"/>
</dbReference>
<dbReference type="Proteomes" id="UP001060085">
    <property type="component" value="Linkage Group LG04"/>
</dbReference>
<protein>
    <submittedName>
        <fullName evidence="1">Uncharacterized protein</fullName>
    </submittedName>
</protein>
<evidence type="ECO:0000313" key="1">
    <source>
        <dbReference type="EMBL" id="KAI5668835.1"/>
    </source>
</evidence>
<keyword evidence="2" id="KW-1185">Reference proteome</keyword>
<gene>
    <name evidence="1" type="ORF">M9H77_18688</name>
</gene>
<proteinExistence type="predicted"/>
<comment type="caution">
    <text evidence="1">The sequence shown here is derived from an EMBL/GenBank/DDBJ whole genome shotgun (WGS) entry which is preliminary data.</text>
</comment>
<organism evidence="1 2">
    <name type="scientific">Catharanthus roseus</name>
    <name type="common">Madagascar periwinkle</name>
    <name type="synonym">Vinca rosea</name>
    <dbReference type="NCBI Taxonomy" id="4058"/>
    <lineage>
        <taxon>Eukaryota</taxon>
        <taxon>Viridiplantae</taxon>
        <taxon>Streptophyta</taxon>
        <taxon>Embryophyta</taxon>
        <taxon>Tracheophyta</taxon>
        <taxon>Spermatophyta</taxon>
        <taxon>Magnoliopsida</taxon>
        <taxon>eudicotyledons</taxon>
        <taxon>Gunneridae</taxon>
        <taxon>Pentapetalae</taxon>
        <taxon>asterids</taxon>
        <taxon>lamiids</taxon>
        <taxon>Gentianales</taxon>
        <taxon>Apocynaceae</taxon>
        <taxon>Rauvolfioideae</taxon>
        <taxon>Vinceae</taxon>
        <taxon>Catharanthinae</taxon>
        <taxon>Catharanthus</taxon>
    </lineage>
</organism>
<sequence length="112" mass="13340">MIHNQRNVELNKKILFKNRKTITEFFYIMFIILMVEKYSTCKVMVLSIDMNNDFYYKSFVVCYRKLVEIESITAQKMYMLKVLASDETGSTWFILSDKEVEKVIGHDIETDV</sequence>
<evidence type="ECO:0000313" key="2">
    <source>
        <dbReference type="Proteomes" id="UP001060085"/>
    </source>
</evidence>
<reference evidence="2" key="1">
    <citation type="journal article" date="2023" name="Nat. Plants">
        <title>Single-cell RNA sequencing provides a high-resolution roadmap for understanding the multicellular compartmentation of specialized metabolism.</title>
        <authorList>
            <person name="Sun S."/>
            <person name="Shen X."/>
            <person name="Li Y."/>
            <person name="Li Y."/>
            <person name="Wang S."/>
            <person name="Li R."/>
            <person name="Zhang H."/>
            <person name="Shen G."/>
            <person name="Guo B."/>
            <person name="Wei J."/>
            <person name="Xu J."/>
            <person name="St-Pierre B."/>
            <person name="Chen S."/>
            <person name="Sun C."/>
        </authorList>
    </citation>
    <scope>NUCLEOTIDE SEQUENCE [LARGE SCALE GENOMIC DNA]</scope>
</reference>
<name>A0ACC0B861_CATRO</name>
<accession>A0ACC0B861</accession>